<evidence type="ECO:0000313" key="2">
    <source>
        <dbReference type="Proteomes" id="UP000322553"/>
    </source>
</evidence>
<dbReference type="Proteomes" id="UP000322553">
    <property type="component" value="Chromosome"/>
</dbReference>
<dbReference type="EMBL" id="CP043420">
    <property type="protein sequence ID" value="QEL10250.1"/>
    <property type="molecule type" value="Genomic_DNA"/>
</dbReference>
<name>A0A1S1NLV2_9GAMM</name>
<organism evidence="1 2">
    <name type="scientific">Kushneria phosphatilytica</name>
    <dbReference type="NCBI Taxonomy" id="657387"/>
    <lineage>
        <taxon>Bacteria</taxon>
        <taxon>Pseudomonadati</taxon>
        <taxon>Pseudomonadota</taxon>
        <taxon>Gammaproteobacteria</taxon>
        <taxon>Oceanospirillales</taxon>
        <taxon>Halomonadaceae</taxon>
        <taxon>Kushneria</taxon>
    </lineage>
</organism>
<dbReference type="KEGG" id="kuy:FY550_03250"/>
<dbReference type="Gene3D" id="1.10.1200.10">
    <property type="entry name" value="ACP-like"/>
    <property type="match status" value="1"/>
</dbReference>
<sequence length="82" mass="9329">MTRHEQILERLMQHLERFSSESGELHADADLVNELGLDSVNVMDLLLDIEDEFDISVPINLITDVRTPRQLADVIVKIESGE</sequence>
<gene>
    <name evidence="1" type="ORF">FY550_03250</name>
</gene>
<proteinExistence type="predicted"/>
<reference evidence="1 2" key="1">
    <citation type="submission" date="2019-08" db="EMBL/GenBank/DDBJ databases">
        <title>Complete genome sequence of Kushneria sp. YCWA18, a halophilic phosphate-solubilizing bacterium isolated from Daqiao saltern in China.</title>
        <authorList>
            <person name="Du G.-X."/>
            <person name="Qu L.-Y."/>
        </authorList>
    </citation>
    <scope>NUCLEOTIDE SEQUENCE [LARGE SCALE GENOMIC DNA]</scope>
    <source>
        <strain evidence="1 2">YCWA18</strain>
    </source>
</reference>
<dbReference type="InterPro" id="IPR009081">
    <property type="entry name" value="PP-bd_ACP"/>
</dbReference>
<dbReference type="SUPFAM" id="SSF47336">
    <property type="entry name" value="ACP-like"/>
    <property type="match status" value="1"/>
</dbReference>
<dbReference type="RefSeq" id="WP_070981676.1">
    <property type="nucleotide sequence ID" value="NZ_CP043420.1"/>
</dbReference>
<protein>
    <submittedName>
        <fullName evidence="1">Acyl carrier protein</fullName>
    </submittedName>
</protein>
<dbReference type="AlphaFoldDB" id="A0A1S1NLV2"/>
<dbReference type="InterPro" id="IPR036736">
    <property type="entry name" value="ACP-like_sf"/>
</dbReference>
<dbReference type="OrthoDB" id="287644at2"/>
<keyword evidence="2" id="KW-1185">Reference proteome</keyword>
<accession>A0A1S1NLV2</accession>
<dbReference type="PROSITE" id="PS50075">
    <property type="entry name" value="CARRIER"/>
    <property type="match status" value="1"/>
</dbReference>
<evidence type="ECO:0000313" key="1">
    <source>
        <dbReference type="EMBL" id="QEL10250.1"/>
    </source>
</evidence>
<dbReference type="Pfam" id="PF00550">
    <property type="entry name" value="PP-binding"/>
    <property type="match status" value="1"/>
</dbReference>
<dbReference type="STRING" id="657387.BH688_16320"/>